<evidence type="ECO:0000256" key="4">
    <source>
        <dbReference type="ARBA" id="ARBA00023136"/>
    </source>
</evidence>
<dbReference type="GO" id="GO:0030150">
    <property type="term" value="P:protein import into mitochondrial matrix"/>
    <property type="evidence" value="ECO:0007669"/>
    <property type="project" value="TreeGrafter"/>
</dbReference>
<dbReference type="InterPro" id="IPR039544">
    <property type="entry name" value="Tim44-like"/>
</dbReference>
<dbReference type="RefSeq" id="WP_137098823.1">
    <property type="nucleotide sequence ID" value="NZ_CP039865.1"/>
</dbReference>
<keyword evidence="3" id="KW-0809">Transit peptide</keyword>
<evidence type="ECO:0000256" key="5">
    <source>
        <dbReference type="SAM" id="MobiDB-lite"/>
    </source>
</evidence>
<name>A0A4D7QI76_9HYPH</name>
<feature type="domain" description="Tim44-like" evidence="7">
    <location>
        <begin position="93"/>
        <end position="239"/>
    </location>
</feature>
<dbReference type="InterPro" id="IPR032710">
    <property type="entry name" value="NTF2-like_dom_sf"/>
</dbReference>
<dbReference type="NCBIfam" id="NF033779">
    <property type="entry name" value="Tim44_TimA_adap"/>
    <property type="match status" value="1"/>
</dbReference>
<evidence type="ECO:0000256" key="2">
    <source>
        <dbReference type="ARBA" id="ARBA00009597"/>
    </source>
</evidence>
<keyword evidence="6" id="KW-0812">Transmembrane</keyword>
<evidence type="ECO:0000256" key="3">
    <source>
        <dbReference type="ARBA" id="ARBA00022946"/>
    </source>
</evidence>
<dbReference type="SUPFAM" id="SSF54427">
    <property type="entry name" value="NTF2-like"/>
    <property type="match status" value="1"/>
</dbReference>
<dbReference type="InterPro" id="IPR016985">
    <property type="entry name" value="UCP031890_Tim44-rel"/>
</dbReference>
<dbReference type="Proteomes" id="UP000298588">
    <property type="component" value="Chromosome"/>
</dbReference>
<evidence type="ECO:0000313" key="8">
    <source>
        <dbReference type="EMBL" id="QCK85489.1"/>
    </source>
</evidence>
<evidence type="ECO:0000259" key="7">
    <source>
        <dbReference type="SMART" id="SM00978"/>
    </source>
</evidence>
<feature type="region of interest" description="Disordered" evidence="5">
    <location>
        <begin position="31"/>
        <end position="83"/>
    </location>
</feature>
<evidence type="ECO:0000256" key="1">
    <source>
        <dbReference type="ARBA" id="ARBA00004370"/>
    </source>
</evidence>
<feature type="compositionally biased region" description="Basic and acidic residues" evidence="5">
    <location>
        <begin position="36"/>
        <end position="45"/>
    </location>
</feature>
<dbReference type="EMBL" id="CP039865">
    <property type="protein sequence ID" value="QCK85489.1"/>
    <property type="molecule type" value="Genomic_DNA"/>
</dbReference>
<proteinExistence type="inferred from homology"/>
<keyword evidence="6" id="KW-1133">Transmembrane helix</keyword>
<protein>
    <submittedName>
        <fullName evidence="8">Tim44/TimA family putative adaptor protein</fullName>
    </submittedName>
</protein>
<feature type="transmembrane region" description="Helical" evidence="6">
    <location>
        <begin position="6"/>
        <end position="23"/>
    </location>
</feature>
<evidence type="ECO:0000256" key="6">
    <source>
        <dbReference type="SAM" id="Phobius"/>
    </source>
</evidence>
<organism evidence="8 9">
    <name type="scientific">Phreatobacter aquaticus</name>
    <dbReference type="NCBI Taxonomy" id="2570229"/>
    <lineage>
        <taxon>Bacteria</taxon>
        <taxon>Pseudomonadati</taxon>
        <taxon>Pseudomonadota</taxon>
        <taxon>Alphaproteobacteria</taxon>
        <taxon>Hyphomicrobiales</taxon>
        <taxon>Phreatobacteraceae</taxon>
        <taxon>Phreatobacter</taxon>
    </lineage>
</organism>
<dbReference type="PIRSF" id="PIRSF031890">
    <property type="entry name" value="UCP031890_transporter_Tim44"/>
    <property type="match status" value="1"/>
</dbReference>
<keyword evidence="9" id="KW-1185">Reference proteome</keyword>
<evidence type="ECO:0000313" key="9">
    <source>
        <dbReference type="Proteomes" id="UP000298588"/>
    </source>
</evidence>
<sequence length="241" mass="26006">MNNAFDIYTIIFLALAVFIFFRLRSVLGTKTGSEQDPFRPRDGRDAGPGPNGPGPQGPGEVIPMPQRDQAPVPMPLEPAAPRFGNLAAPGSPVARGLEAIIARDPAFDPAGFVGGAKAAYEMIVLAFASGDRKTLRDLLAKDVFDGFEQAIKDRETRGDMVETRFVGIEHAELTDAQLRGDQAQLTLKFVSQLITATRDKAGVVVDGSPDRVADVTDVWTFARNVTDRDPNWRLIATEAGS</sequence>
<dbReference type="KEGG" id="paqt:E8L99_06750"/>
<dbReference type="Gene3D" id="3.10.450.240">
    <property type="match status" value="1"/>
</dbReference>
<dbReference type="Pfam" id="PF04280">
    <property type="entry name" value="Tim44"/>
    <property type="match status" value="1"/>
</dbReference>
<reference evidence="8 9" key="1">
    <citation type="submission" date="2019-04" db="EMBL/GenBank/DDBJ databases">
        <title>Phreatobacter aquaticus sp. nov.</title>
        <authorList>
            <person name="Choi A."/>
            <person name="Baek K."/>
        </authorList>
    </citation>
    <scope>NUCLEOTIDE SEQUENCE [LARGE SCALE GENOMIC DNA]</scope>
    <source>
        <strain evidence="8 9">NMCR1094</strain>
    </source>
</reference>
<comment type="similarity">
    <text evidence="2">Belongs to the Tim44 family.</text>
</comment>
<keyword evidence="4 6" id="KW-0472">Membrane</keyword>
<dbReference type="PANTHER" id="PTHR10721">
    <property type="entry name" value="MITOCHONDRIAL IMPORT INNER MEMBRANE TRANSLOCASE SUBUNIT TIM44"/>
    <property type="match status" value="1"/>
</dbReference>
<accession>A0A4D7QI76</accession>
<dbReference type="SMART" id="SM00978">
    <property type="entry name" value="Tim44"/>
    <property type="match status" value="1"/>
</dbReference>
<comment type="subcellular location">
    <subcellularLocation>
        <location evidence="1">Membrane</location>
    </subcellularLocation>
</comment>
<dbReference type="GO" id="GO:0016020">
    <property type="term" value="C:membrane"/>
    <property type="evidence" value="ECO:0007669"/>
    <property type="project" value="UniProtKB-SubCell"/>
</dbReference>
<dbReference type="InterPro" id="IPR007379">
    <property type="entry name" value="Tim44-like_dom"/>
</dbReference>
<dbReference type="OrthoDB" id="9798618at2"/>
<dbReference type="AlphaFoldDB" id="A0A4D7QI76"/>
<dbReference type="PANTHER" id="PTHR10721:SF1">
    <property type="entry name" value="MITOCHONDRIAL IMPORT INNER MEMBRANE TRANSLOCASE SUBUNIT TIM44"/>
    <property type="match status" value="1"/>
</dbReference>
<dbReference type="GO" id="GO:0051087">
    <property type="term" value="F:protein-folding chaperone binding"/>
    <property type="evidence" value="ECO:0007669"/>
    <property type="project" value="TreeGrafter"/>
</dbReference>
<gene>
    <name evidence="8" type="ORF">E8L99_06750</name>
</gene>